<feature type="region of interest" description="Disordered" evidence="1">
    <location>
        <begin position="151"/>
        <end position="171"/>
    </location>
</feature>
<dbReference type="EMBL" id="JAPQKP010000005">
    <property type="protein sequence ID" value="KAJ5188571.1"/>
    <property type="molecule type" value="Genomic_DNA"/>
</dbReference>
<name>A0A9W9J3L1_9EURO</name>
<feature type="region of interest" description="Disordered" evidence="1">
    <location>
        <begin position="74"/>
        <end position="93"/>
    </location>
</feature>
<reference evidence="2" key="2">
    <citation type="journal article" date="2023" name="IMA Fungus">
        <title>Comparative genomic study of the Penicillium genus elucidates a diverse pangenome and 15 lateral gene transfer events.</title>
        <authorList>
            <person name="Petersen C."/>
            <person name="Sorensen T."/>
            <person name="Nielsen M.R."/>
            <person name="Sondergaard T.E."/>
            <person name="Sorensen J.L."/>
            <person name="Fitzpatrick D.A."/>
            <person name="Frisvad J.C."/>
            <person name="Nielsen K.L."/>
        </authorList>
    </citation>
    <scope>NUCLEOTIDE SEQUENCE</scope>
    <source>
        <strain evidence="2">IBT 16849</strain>
    </source>
</reference>
<proteinExistence type="predicted"/>
<evidence type="ECO:0000256" key="1">
    <source>
        <dbReference type="SAM" id="MobiDB-lite"/>
    </source>
</evidence>
<evidence type="ECO:0000313" key="2">
    <source>
        <dbReference type="EMBL" id="KAJ5188571.1"/>
    </source>
</evidence>
<evidence type="ECO:0000313" key="3">
    <source>
        <dbReference type="Proteomes" id="UP001150879"/>
    </source>
</evidence>
<dbReference type="Proteomes" id="UP001150879">
    <property type="component" value="Unassembled WGS sequence"/>
</dbReference>
<feature type="compositionally biased region" description="Basic and acidic residues" evidence="1">
    <location>
        <begin position="162"/>
        <end position="171"/>
    </location>
</feature>
<keyword evidence="3" id="KW-1185">Reference proteome</keyword>
<dbReference type="AlphaFoldDB" id="A0A9W9J3L1"/>
<sequence length="216" mass="24201">MMRLTGSLRRNLSSSVVTPPGEHCLSDALVFLVTGHAIVAARNRYAKWPADFNSDKDIYPDRWPIARIVSRTSTPSTIPASAPRVEVSPESTRRPDMNRCLAVGPLQQFQHVGIEEENDNDEPIGLAAMDLGVEDDGVDKHANQLATIPLPSNATEAGGCTQREREREMRERSGRWKVEVALHNNHYMLISYVWGQMGLDLWVYGVQEWADSTLYN</sequence>
<gene>
    <name evidence="2" type="ORF">N7472_007585</name>
</gene>
<comment type="caution">
    <text evidence="2">The sequence shown here is derived from an EMBL/GenBank/DDBJ whole genome shotgun (WGS) entry which is preliminary data.</text>
</comment>
<protein>
    <submittedName>
        <fullName evidence="2">Uncharacterized protein</fullName>
    </submittedName>
</protein>
<accession>A0A9W9J3L1</accession>
<reference evidence="2" key="1">
    <citation type="submission" date="2022-11" db="EMBL/GenBank/DDBJ databases">
        <authorList>
            <person name="Petersen C."/>
        </authorList>
    </citation>
    <scope>NUCLEOTIDE SEQUENCE</scope>
    <source>
        <strain evidence="2">IBT 16849</strain>
    </source>
</reference>
<organism evidence="2 3">
    <name type="scientific">Penicillium cf. griseofulvum</name>
    <dbReference type="NCBI Taxonomy" id="2972120"/>
    <lineage>
        <taxon>Eukaryota</taxon>
        <taxon>Fungi</taxon>
        <taxon>Dikarya</taxon>
        <taxon>Ascomycota</taxon>
        <taxon>Pezizomycotina</taxon>
        <taxon>Eurotiomycetes</taxon>
        <taxon>Eurotiomycetidae</taxon>
        <taxon>Eurotiales</taxon>
        <taxon>Aspergillaceae</taxon>
        <taxon>Penicillium</taxon>
    </lineage>
</organism>